<reference evidence="6 7" key="1">
    <citation type="submission" date="2022-11" db="EMBL/GenBank/DDBJ databases">
        <title>Nonomuraea corallina sp. nov., a new species of the genus Nonomuraea isolated from sea side sediment in Thai sea.</title>
        <authorList>
            <person name="Ngamcharungchit C."/>
            <person name="Matsumoto A."/>
            <person name="Suriyachadkun C."/>
            <person name="Panbangred W."/>
            <person name="Inahashi Y."/>
            <person name="Intra B."/>
        </authorList>
    </citation>
    <scope>NUCLEOTIDE SEQUENCE [LARGE SCALE GENOMIC DNA]</scope>
    <source>
        <strain evidence="6 7">DSM 43553</strain>
    </source>
</reference>
<keyword evidence="2" id="KW-0808">Transferase</keyword>
<gene>
    <name evidence="6" type="ORF">OUY24_04530</name>
</gene>
<evidence type="ECO:0000256" key="4">
    <source>
        <dbReference type="SAM" id="MobiDB-lite"/>
    </source>
</evidence>
<dbReference type="Pfam" id="PF08241">
    <property type="entry name" value="Methyltransf_11"/>
    <property type="match status" value="1"/>
</dbReference>
<organism evidence="6 7">
    <name type="scientific">Nonomuraea ferruginea</name>
    <dbReference type="NCBI Taxonomy" id="46174"/>
    <lineage>
        <taxon>Bacteria</taxon>
        <taxon>Bacillati</taxon>
        <taxon>Actinomycetota</taxon>
        <taxon>Actinomycetes</taxon>
        <taxon>Streptosporangiales</taxon>
        <taxon>Streptosporangiaceae</taxon>
        <taxon>Nonomuraea</taxon>
    </lineage>
</organism>
<protein>
    <submittedName>
        <fullName evidence="6">Class I SAM-dependent methyltransferase</fullName>
    </submittedName>
</protein>
<evidence type="ECO:0000256" key="1">
    <source>
        <dbReference type="ARBA" id="ARBA00022603"/>
    </source>
</evidence>
<evidence type="ECO:0000313" key="6">
    <source>
        <dbReference type="EMBL" id="MDA0639875.1"/>
    </source>
</evidence>
<evidence type="ECO:0000256" key="2">
    <source>
        <dbReference type="ARBA" id="ARBA00022679"/>
    </source>
</evidence>
<feature type="domain" description="Methyltransferase type 11" evidence="5">
    <location>
        <begin position="53"/>
        <end position="149"/>
    </location>
</feature>
<keyword evidence="1 6" id="KW-0489">Methyltransferase</keyword>
<evidence type="ECO:0000313" key="7">
    <source>
        <dbReference type="Proteomes" id="UP001212498"/>
    </source>
</evidence>
<dbReference type="SUPFAM" id="SSF53335">
    <property type="entry name" value="S-adenosyl-L-methionine-dependent methyltransferases"/>
    <property type="match status" value="1"/>
</dbReference>
<sequence length="247" mass="26526">MPTPDLAPISTYWDSSADAFDQEPDHGLRSPHVRAAWWLRLTQWLPSAASDILDLGCGTGSLTLLLARQGHRPTGVDLSPRMIDQARLKLEQAGFGVPLHVGDAADPPVEAGARYDAILVRHLMWTLPAPEDALRRWLGLLRPGGRLVLVEGRWDAPGQTPYASPSPPLPWLGGVPAERLAQALAPIARVVHHEQLTDPALWGRPISDERYVLIAHPSQGGAEPMTTGHPSQAGTAPVSASDPAGRS</sequence>
<dbReference type="CDD" id="cd02440">
    <property type="entry name" value="AdoMet_MTases"/>
    <property type="match status" value="1"/>
</dbReference>
<dbReference type="PANTHER" id="PTHR43464">
    <property type="entry name" value="METHYLTRANSFERASE"/>
    <property type="match status" value="1"/>
</dbReference>
<dbReference type="PANTHER" id="PTHR43464:SF19">
    <property type="entry name" value="UBIQUINONE BIOSYNTHESIS O-METHYLTRANSFERASE, MITOCHONDRIAL"/>
    <property type="match status" value="1"/>
</dbReference>
<comment type="caution">
    <text evidence="6">The sequence shown here is derived from an EMBL/GenBank/DDBJ whole genome shotgun (WGS) entry which is preliminary data.</text>
</comment>
<name>A0ABT4SSJ0_9ACTN</name>
<dbReference type="InterPro" id="IPR013216">
    <property type="entry name" value="Methyltransf_11"/>
</dbReference>
<dbReference type="GO" id="GO:0008168">
    <property type="term" value="F:methyltransferase activity"/>
    <property type="evidence" value="ECO:0007669"/>
    <property type="project" value="UniProtKB-KW"/>
</dbReference>
<evidence type="ECO:0000259" key="5">
    <source>
        <dbReference type="Pfam" id="PF08241"/>
    </source>
</evidence>
<dbReference type="Gene3D" id="3.40.50.150">
    <property type="entry name" value="Vaccinia Virus protein VP39"/>
    <property type="match status" value="1"/>
</dbReference>
<dbReference type="RefSeq" id="WP_271275291.1">
    <property type="nucleotide sequence ID" value="NZ_BAABFD010000004.1"/>
</dbReference>
<dbReference type="EMBL" id="JAPNUD010000007">
    <property type="protein sequence ID" value="MDA0639875.1"/>
    <property type="molecule type" value="Genomic_DNA"/>
</dbReference>
<accession>A0ABT4SSJ0</accession>
<evidence type="ECO:0000256" key="3">
    <source>
        <dbReference type="ARBA" id="ARBA00022691"/>
    </source>
</evidence>
<dbReference type="Proteomes" id="UP001212498">
    <property type="component" value="Unassembled WGS sequence"/>
</dbReference>
<keyword evidence="7" id="KW-1185">Reference proteome</keyword>
<proteinExistence type="predicted"/>
<dbReference type="InterPro" id="IPR029063">
    <property type="entry name" value="SAM-dependent_MTases_sf"/>
</dbReference>
<feature type="region of interest" description="Disordered" evidence="4">
    <location>
        <begin position="218"/>
        <end position="247"/>
    </location>
</feature>
<keyword evidence="3" id="KW-0949">S-adenosyl-L-methionine</keyword>
<dbReference type="GO" id="GO:0032259">
    <property type="term" value="P:methylation"/>
    <property type="evidence" value="ECO:0007669"/>
    <property type="project" value="UniProtKB-KW"/>
</dbReference>